<evidence type="ECO:0000313" key="2">
    <source>
        <dbReference type="EMBL" id="SER23850.1"/>
    </source>
</evidence>
<dbReference type="EMBL" id="FOGI01000002">
    <property type="protein sequence ID" value="SER23850.1"/>
    <property type="molecule type" value="Genomic_DNA"/>
</dbReference>
<dbReference type="Proteomes" id="UP000199051">
    <property type="component" value="Unassembled WGS sequence"/>
</dbReference>
<evidence type="ECO:0000313" key="3">
    <source>
        <dbReference type="Proteomes" id="UP000199051"/>
    </source>
</evidence>
<sequence>MTVISLVVHLAGSPEIAAEHRNPSPHHHSSIRPHEATAGCPRSAGPAPLGAVLQSRIGAPFSEEVRT</sequence>
<organism evidence="2 3">
    <name type="scientific">Actinokineospora terrae</name>
    <dbReference type="NCBI Taxonomy" id="155974"/>
    <lineage>
        <taxon>Bacteria</taxon>
        <taxon>Bacillati</taxon>
        <taxon>Actinomycetota</taxon>
        <taxon>Actinomycetes</taxon>
        <taxon>Pseudonocardiales</taxon>
        <taxon>Pseudonocardiaceae</taxon>
        <taxon>Actinokineospora</taxon>
    </lineage>
</organism>
<feature type="region of interest" description="Disordered" evidence="1">
    <location>
        <begin position="15"/>
        <end position="49"/>
    </location>
</feature>
<evidence type="ECO:0000256" key="1">
    <source>
        <dbReference type="SAM" id="MobiDB-lite"/>
    </source>
</evidence>
<keyword evidence="3" id="KW-1185">Reference proteome</keyword>
<reference evidence="3" key="1">
    <citation type="submission" date="2016-10" db="EMBL/GenBank/DDBJ databases">
        <authorList>
            <person name="Varghese N."/>
            <person name="Submissions S."/>
        </authorList>
    </citation>
    <scope>NUCLEOTIDE SEQUENCE [LARGE SCALE GENOMIC DNA]</scope>
    <source>
        <strain evidence="3">DSM 44260</strain>
    </source>
</reference>
<name>A0A1H9MJG6_9PSEU</name>
<dbReference type="AlphaFoldDB" id="A0A1H9MJG6"/>
<proteinExistence type="predicted"/>
<protein>
    <submittedName>
        <fullName evidence="2">Uncharacterized protein</fullName>
    </submittedName>
</protein>
<gene>
    <name evidence="2" type="ORF">SAMN04487818_102193</name>
</gene>
<accession>A0A1H9MJG6</accession>
<dbReference type="STRING" id="155974.SAMN04487818_102193"/>